<dbReference type="CDD" id="cd01007">
    <property type="entry name" value="PBP2_BvgS_HisK_like"/>
    <property type="match status" value="2"/>
</dbReference>
<feature type="transmembrane region" description="Helical" evidence="3">
    <location>
        <begin position="743"/>
        <end position="761"/>
    </location>
</feature>
<name>A0ABX7MSM5_9GAMM</name>
<evidence type="ECO:0000313" key="6">
    <source>
        <dbReference type="Proteomes" id="UP000663555"/>
    </source>
</evidence>
<comment type="similarity">
    <text evidence="1">Belongs to the bacterial solute-binding protein 3 family.</text>
</comment>
<accession>A0ABX7MSM5</accession>
<organism evidence="5 6">
    <name type="scientific">Marinobacter salinisoli</name>
    <dbReference type="NCBI Taxonomy" id="2769486"/>
    <lineage>
        <taxon>Bacteria</taxon>
        <taxon>Pseudomonadati</taxon>
        <taxon>Pseudomonadota</taxon>
        <taxon>Gammaproteobacteria</taxon>
        <taxon>Pseudomonadales</taxon>
        <taxon>Marinobacteraceae</taxon>
        <taxon>Marinobacter</taxon>
    </lineage>
</organism>
<dbReference type="CDD" id="cd01949">
    <property type="entry name" value="GGDEF"/>
    <property type="match status" value="1"/>
</dbReference>
<dbReference type="PANTHER" id="PTHR35936:SF17">
    <property type="entry name" value="ARGININE-BINDING EXTRACELLULAR PROTEIN ARTP"/>
    <property type="match status" value="1"/>
</dbReference>
<protein>
    <submittedName>
        <fullName evidence="5">Transporter substrate-binding domain-containing protein</fullName>
    </submittedName>
</protein>
<evidence type="ECO:0000256" key="2">
    <source>
        <dbReference type="ARBA" id="ARBA00022729"/>
    </source>
</evidence>
<dbReference type="InterPro" id="IPR043128">
    <property type="entry name" value="Rev_trsase/Diguanyl_cyclase"/>
</dbReference>
<feature type="domain" description="GGDEF" evidence="4">
    <location>
        <begin position="813"/>
        <end position="948"/>
    </location>
</feature>
<dbReference type="SMART" id="SM00062">
    <property type="entry name" value="PBPb"/>
    <property type="match status" value="3"/>
</dbReference>
<dbReference type="InterPro" id="IPR000160">
    <property type="entry name" value="GGDEF_dom"/>
</dbReference>
<keyword evidence="2" id="KW-0732">Signal</keyword>
<dbReference type="EMBL" id="CP071247">
    <property type="protein sequence ID" value="QSP95370.1"/>
    <property type="molecule type" value="Genomic_DNA"/>
</dbReference>
<dbReference type="Gene3D" id="3.30.70.270">
    <property type="match status" value="1"/>
</dbReference>
<dbReference type="SMART" id="SM00267">
    <property type="entry name" value="GGDEF"/>
    <property type="match status" value="1"/>
</dbReference>
<keyword evidence="3" id="KW-0472">Membrane</keyword>
<dbReference type="Proteomes" id="UP000663555">
    <property type="component" value="Chromosome"/>
</dbReference>
<keyword evidence="3" id="KW-1133">Transmembrane helix</keyword>
<dbReference type="InterPro" id="IPR001638">
    <property type="entry name" value="Solute-binding_3/MltF_N"/>
</dbReference>
<dbReference type="NCBIfam" id="TIGR00254">
    <property type="entry name" value="GGDEF"/>
    <property type="match status" value="1"/>
</dbReference>
<dbReference type="SUPFAM" id="SSF53850">
    <property type="entry name" value="Periplasmic binding protein-like II"/>
    <property type="match status" value="3"/>
</dbReference>
<dbReference type="Gene3D" id="3.40.190.10">
    <property type="entry name" value="Periplasmic binding protein-like II"/>
    <property type="match status" value="6"/>
</dbReference>
<proteinExistence type="inferred from homology"/>
<dbReference type="CDD" id="cd13708">
    <property type="entry name" value="PBP2_BvgS_like_1"/>
    <property type="match status" value="1"/>
</dbReference>
<keyword evidence="6" id="KW-1185">Reference proteome</keyword>
<dbReference type="PROSITE" id="PS50887">
    <property type="entry name" value="GGDEF"/>
    <property type="match status" value="1"/>
</dbReference>
<dbReference type="SUPFAM" id="SSF55073">
    <property type="entry name" value="Nucleotide cyclase"/>
    <property type="match status" value="1"/>
</dbReference>
<dbReference type="InterPro" id="IPR029787">
    <property type="entry name" value="Nucleotide_cyclase"/>
</dbReference>
<gene>
    <name evidence="5" type="ORF">LPB19_02815</name>
</gene>
<dbReference type="Pfam" id="PF00990">
    <property type="entry name" value="GGDEF"/>
    <property type="match status" value="1"/>
</dbReference>
<reference evidence="5 6" key="1">
    <citation type="submission" date="2021-03" db="EMBL/GenBank/DDBJ databases">
        <title>Genome sequencing of Marinobacter sp. LPB0319.</title>
        <authorList>
            <person name="Kim J."/>
        </authorList>
    </citation>
    <scope>NUCLEOTIDE SEQUENCE [LARGE SCALE GENOMIC DNA]</scope>
    <source>
        <strain evidence="5 6">LPB0319</strain>
    </source>
</reference>
<evidence type="ECO:0000256" key="3">
    <source>
        <dbReference type="SAM" id="Phobius"/>
    </source>
</evidence>
<evidence type="ECO:0000259" key="4">
    <source>
        <dbReference type="PROSITE" id="PS50887"/>
    </source>
</evidence>
<keyword evidence="3" id="KW-0812">Transmembrane</keyword>
<sequence length="950" mass="107318">MLLWPQTQLIAESAPESDKISVGVTADNAPYSFLEGRALSGYSADILREISFNSGLEFEFRAGSWPELYKAFVAGELDAIDAISYRGYLSDKVLFTEPYHIRQTYLMHDSSRPVGPIDSMDDLRDLQVGVVENMFYVPFLKDQGINIVTYDSILALVRALAFGWVDIAIGPRLSLDYHADTAGFHFLNIVGSAPFDQQSLEDLRIGVQKDQPELFEAIQAALKKIPESRKVELLRRWQEFGGAQTGDQPSLQLDEREQRFLQELGPMRVGVVQDYAPFSFRDGGRLQGLSVDIINRLADMTGIQIIPVSGQWADLLGMFREGRIDILANMSMDRERLSFTQFTDPYYIIPNVAFTRNGGVELNSIDDLRGYDVAITADIFYQDELTQRLGNAAKVFTSQEAMFQALEQERVDVVVSSLPSGNYWIRELNIPGVRIAGELTFENQSGEDLRFGVQTTLEPLAEILNKALATISPTELRSIENRWLGAAMDNGSNEPSELTLSTAEKNWLEQRDYTLSYCVDSDWMPLEGIDSSGNHAGLSAEALRLFSERTNIRFRLVRTKTWQESLDAARDRECDLLPLAMKTPERARYLNFTDPYLQVPNIVLGRIEAPFIEGLGDLREKAIGLVKGYAFAELLKYRYPRLQLVEVENETEGLKLVQENELAGYVTTLPTASYHMQSQGLADLKVIGRIPADWSLSVATRSDQDLLLSIMQKVVASLSEQERRNLESYWRDVRIEQSVDYTLLWQVLAIALLGASLLVYWNRKLDRLNRDLAVANDTLARLSVTDNLTQLGNRSFFDREFRKSFQWCQRNETGLAVAMVDADHFKTINDTFGHEAGDHCLIALADVMRRHFRRETDRLSRFGGEEFVIFTSYHHPEEVIERLDRFREAVADSSTIYSGKSIHLTISIGLATGVPAPADTPAEFLRLADQALYAAKQNGRNRLETRTVKD</sequence>
<evidence type="ECO:0000313" key="5">
    <source>
        <dbReference type="EMBL" id="QSP95370.1"/>
    </source>
</evidence>
<dbReference type="RefSeq" id="WP_206644610.1">
    <property type="nucleotide sequence ID" value="NZ_CP071247.1"/>
</dbReference>
<evidence type="ECO:0000256" key="1">
    <source>
        <dbReference type="ARBA" id="ARBA00010333"/>
    </source>
</evidence>
<dbReference type="Pfam" id="PF00497">
    <property type="entry name" value="SBP_bac_3"/>
    <property type="match status" value="3"/>
</dbReference>
<dbReference type="PANTHER" id="PTHR35936">
    <property type="entry name" value="MEMBRANE-BOUND LYTIC MUREIN TRANSGLYCOSYLASE F"/>
    <property type="match status" value="1"/>
</dbReference>